<accession>A0ABW3MFK4</accession>
<dbReference type="EMBL" id="JBHTIS010001847">
    <property type="protein sequence ID" value="MFD1048882.1"/>
    <property type="molecule type" value="Genomic_DNA"/>
</dbReference>
<comment type="caution">
    <text evidence="1">The sequence shown here is derived from an EMBL/GenBank/DDBJ whole genome shotgun (WGS) entry which is preliminary data.</text>
</comment>
<evidence type="ECO:0000313" key="2">
    <source>
        <dbReference type="Proteomes" id="UP001597045"/>
    </source>
</evidence>
<feature type="non-terminal residue" evidence="1">
    <location>
        <position position="79"/>
    </location>
</feature>
<sequence length="79" mass="9139">MTVPAWLWVQRTMVLRPRDLEHRYARPDLEMARLAEHGVLRHVAHGYWALPPVEQVENPDWRPEVEALALALAVADYGT</sequence>
<reference evidence="2" key="1">
    <citation type="journal article" date="2019" name="Int. J. Syst. Evol. Microbiol.">
        <title>The Global Catalogue of Microorganisms (GCM) 10K type strain sequencing project: providing services to taxonomists for standard genome sequencing and annotation.</title>
        <authorList>
            <consortium name="The Broad Institute Genomics Platform"/>
            <consortium name="The Broad Institute Genome Sequencing Center for Infectious Disease"/>
            <person name="Wu L."/>
            <person name="Ma J."/>
        </authorList>
    </citation>
    <scope>NUCLEOTIDE SEQUENCE [LARGE SCALE GENOMIC DNA]</scope>
    <source>
        <strain evidence="2">JCM 31486</strain>
    </source>
</reference>
<organism evidence="1 2">
    <name type="scientific">Kibdelosporangium lantanae</name>
    <dbReference type="NCBI Taxonomy" id="1497396"/>
    <lineage>
        <taxon>Bacteria</taxon>
        <taxon>Bacillati</taxon>
        <taxon>Actinomycetota</taxon>
        <taxon>Actinomycetes</taxon>
        <taxon>Pseudonocardiales</taxon>
        <taxon>Pseudonocardiaceae</taxon>
        <taxon>Kibdelosporangium</taxon>
    </lineage>
</organism>
<dbReference type="Proteomes" id="UP001597045">
    <property type="component" value="Unassembled WGS sequence"/>
</dbReference>
<evidence type="ECO:0000313" key="1">
    <source>
        <dbReference type="EMBL" id="MFD1048882.1"/>
    </source>
</evidence>
<keyword evidence="2" id="KW-1185">Reference proteome</keyword>
<gene>
    <name evidence="1" type="ORF">ACFQ1S_26770</name>
</gene>
<proteinExistence type="predicted"/>
<protein>
    <submittedName>
        <fullName evidence="1">Uncharacterized protein</fullName>
    </submittedName>
</protein>
<name>A0ABW3MFK4_9PSEU</name>